<keyword evidence="2" id="KW-1185">Reference proteome</keyword>
<proteinExistence type="predicted"/>
<evidence type="ECO:0000313" key="1">
    <source>
        <dbReference type="EMBL" id="KAL3873851.1"/>
    </source>
</evidence>
<dbReference type="EMBL" id="JBJQND010000006">
    <property type="protein sequence ID" value="KAL3873851.1"/>
    <property type="molecule type" value="Genomic_DNA"/>
</dbReference>
<protein>
    <submittedName>
        <fullName evidence="1">Uncharacterized protein</fullName>
    </submittedName>
</protein>
<reference evidence="1 2" key="1">
    <citation type="submission" date="2024-11" db="EMBL/GenBank/DDBJ databases">
        <title>Chromosome-level genome assembly of the freshwater bivalve Anodonta woodiana.</title>
        <authorList>
            <person name="Chen X."/>
        </authorList>
    </citation>
    <scope>NUCLEOTIDE SEQUENCE [LARGE SCALE GENOMIC DNA]</scope>
    <source>
        <strain evidence="1">MN2024</strain>
        <tissue evidence="1">Gills</tissue>
    </source>
</reference>
<comment type="caution">
    <text evidence="1">The sequence shown here is derived from an EMBL/GenBank/DDBJ whole genome shotgun (WGS) entry which is preliminary data.</text>
</comment>
<dbReference type="Proteomes" id="UP001634394">
    <property type="component" value="Unassembled WGS sequence"/>
</dbReference>
<gene>
    <name evidence="1" type="ORF">ACJMK2_036935</name>
</gene>
<accession>A0ABD3WKJ4</accession>
<name>A0ABD3WKJ4_SINWO</name>
<dbReference type="AlphaFoldDB" id="A0ABD3WKJ4"/>
<evidence type="ECO:0000313" key="2">
    <source>
        <dbReference type="Proteomes" id="UP001634394"/>
    </source>
</evidence>
<organism evidence="1 2">
    <name type="scientific">Sinanodonta woodiana</name>
    <name type="common">Chinese pond mussel</name>
    <name type="synonym">Anodonta woodiana</name>
    <dbReference type="NCBI Taxonomy" id="1069815"/>
    <lineage>
        <taxon>Eukaryota</taxon>
        <taxon>Metazoa</taxon>
        <taxon>Spiralia</taxon>
        <taxon>Lophotrochozoa</taxon>
        <taxon>Mollusca</taxon>
        <taxon>Bivalvia</taxon>
        <taxon>Autobranchia</taxon>
        <taxon>Heteroconchia</taxon>
        <taxon>Palaeoheterodonta</taxon>
        <taxon>Unionida</taxon>
        <taxon>Unionoidea</taxon>
        <taxon>Unionidae</taxon>
        <taxon>Unioninae</taxon>
        <taxon>Sinanodonta</taxon>
    </lineage>
</organism>
<sequence length="103" mass="12108">MPTVYGRPYSEICLTLENLKDKHLVNSIWRVLIVEDHFEESVSKQKVSVRNTNPVQWYKWCHSEILHPRPFHSQLLDLYPVPFPITVNHATPPVHLTHPVNTF</sequence>